<dbReference type="Proteomes" id="UP000481739">
    <property type="component" value="Unassembled WGS sequence"/>
</dbReference>
<dbReference type="AlphaFoldDB" id="A0A7C9KUD6"/>
<comment type="caution">
    <text evidence="1">The sequence shown here is derived from an EMBL/GenBank/DDBJ whole genome shotgun (WGS) entry which is preliminary data.</text>
</comment>
<protein>
    <submittedName>
        <fullName evidence="1">Uncharacterized protein</fullName>
    </submittedName>
</protein>
<reference evidence="1 2" key="1">
    <citation type="journal article" date="2019" name="Nature">
        <title>A new antibiotic selectively kills Gram-negative pathogens.</title>
        <authorList>
            <person name="Imai Y."/>
            <person name="Meyer K.J."/>
            <person name="Iinishi A."/>
            <person name="Favre-Godal Q."/>
            <person name="Green R."/>
            <person name="Manuse S."/>
            <person name="Caboni M."/>
            <person name="Mori M."/>
            <person name="Niles S."/>
            <person name="Ghiglieri M."/>
            <person name="Honrao C."/>
            <person name="Ma X."/>
            <person name="Guo J.J."/>
            <person name="Makriyannis A."/>
            <person name="Linares-Otoya L."/>
            <person name="Boehringer N."/>
            <person name="Wuisan Z.G."/>
            <person name="Kaur H."/>
            <person name="Wu R."/>
            <person name="Mateus A."/>
            <person name="Typas A."/>
            <person name="Savitski M.M."/>
            <person name="Espinoza J.L."/>
            <person name="O'Rourke A."/>
            <person name="Nelson K.E."/>
            <person name="Hiller S."/>
            <person name="Noinaj N."/>
            <person name="Schaeberle T.F."/>
            <person name="D'Onofrio A."/>
            <person name="Lewis K."/>
        </authorList>
    </citation>
    <scope>NUCLEOTIDE SEQUENCE [LARGE SCALE GENOMIC DNA]</scope>
    <source>
        <strain evidence="1 2">HGB 1456</strain>
    </source>
</reference>
<organism evidence="1 2">
    <name type="scientific">Photorhabdus khanii</name>
    <dbReference type="NCBI Taxonomy" id="1004150"/>
    <lineage>
        <taxon>Bacteria</taxon>
        <taxon>Pseudomonadati</taxon>
        <taxon>Pseudomonadota</taxon>
        <taxon>Gammaproteobacteria</taxon>
        <taxon>Enterobacterales</taxon>
        <taxon>Morganellaceae</taxon>
        <taxon>Photorhabdus</taxon>
    </lineage>
</organism>
<gene>
    <name evidence="1" type="ORF">GEA64_19970</name>
</gene>
<evidence type="ECO:0000313" key="1">
    <source>
        <dbReference type="EMBL" id="MQL50103.1"/>
    </source>
</evidence>
<proteinExistence type="predicted"/>
<dbReference type="EMBL" id="WHZZ01000012">
    <property type="protein sequence ID" value="MQL50103.1"/>
    <property type="molecule type" value="Genomic_DNA"/>
</dbReference>
<dbReference type="RefSeq" id="WP_152963866.1">
    <property type="nucleotide sequence ID" value="NZ_CAWOZU010000003.1"/>
</dbReference>
<evidence type="ECO:0000313" key="2">
    <source>
        <dbReference type="Proteomes" id="UP000481739"/>
    </source>
</evidence>
<name>A0A7C9KUD6_9GAMM</name>
<sequence length="201" mass="23339">MFNSEIIRKVEILKTNPALAEFIDDISLEKTANAFNNLSFDPESRGLWCQLDYAWRLCDQKNLILKRIETAQQRGEIVAEDWELQFDNWFKSFRNRMKTSFESYMSTMSSCANPVITGSANFPVERMRRKGRIAEDKYTQIDEYARKAPERFLRRIIPFGDGTNILSNAPNAFELLITEIAQLENSHTKMVGANKIIRKTL</sequence>
<accession>A0A7C9KUD6</accession>